<accession>A0A3E3E1C6</accession>
<evidence type="ECO:0000259" key="7">
    <source>
        <dbReference type="Pfam" id="PF18998"/>
    </source>
</evidence>
<evidence type="ECO:0000259" key="6">
    <source>
        <dbReference type="Pfam" id="PF06458"/>
    </source>
</evidence>
<evidence type="ECO:0000313" key="9">
    <source>
        <dbReference type="Proteomes" id="UP000261212"/>
    </source>
</evidence>
<keyword evidence="4" id="KW-0472">Membrane</keyword>
<dbReference type="Gene3D" id="3.10.20.320">
    <property type="entry name" value="Putative peptidoglycan bound protein (lpxtg motif)"/>
    <property type="match status" value="4"/>
</dbReference>
<dbReference type="InterPro" id="IPR013378">
    <property type="entry name" value="InlB-like_B-rpt"/>
</dbReference>
<feature type="compositionally biased region" description="Low complexity" evidence="3">
    <location>
        <begin position="969"/>
        <end position="1005"/>
    </location>
</feature>
<evidence type="ECO:0000256" key="3">
    <source>
        <dbReference type="SAM" id="MobiDB-lite"/>
    </source>
</evidence>
<feature type="chain" id="PRO_5017712102" description="Bacterial repeat domain-containing protein" evidence="5">
    <location>
        <begin position="28"/>
        <end position="1158"/>
    </location>
</feature>
<organism evidence="8 9">
    <name type="scientific">Anaerofustis stercorihominis</name>
    <dbReference type="NCBI Taxonomy" id="214853"/>
    <lineage>
        <taxon>Bacteria</taxon>
        <taxon>Bacillati</taxon>
        <taxon>Bacillota</taxon>
        <taxon>Clostridia</taxon>
        <taxon>Eubacteriales</taxon>
        <taxon>Eubacteriaceae</taxon>
        <taxon>Anaerofustis</taxon>
    </lineage>
</organism>
<comment type="subcellular location">
    <subcellularLocation>
        <location evidence="1">Cell envelope</location>
    </subcellularLocation>
</comment>
<dbReference type="InterPro" id="IPR009459">
    <property type="entry name" value="MucBP_dom"/>
</dbReference>
<feature type="domain" description="MucBP" evidence="6">
    <location>
        <begin position="829"/>
        <end position="886"/>
    </location>
</feature>
<feature type="transmembrane region" description="Helical" evidence="4">
    <location>
        <begin position="1038"/>
        <end position="1060"/>
    </location>
</feature>
<feature type="domain" description="Bacterial repeat" evidence="7">
    <location>
        <begin position="695"/>
        <end position="757"/>
    </location>
</feature>
<protein>
    <recommendedName>
        <fullName evidence="10">Bacterial repeat domain-containing protein</fullName>
    </recommendedName>
</protein>
<feature type="transmembrane region" description="Helical" evidence="4">
    <location>
        <begin position="1124"/>
        <end position="1144"/>
    </location>
</feature>
<feature type="domain" description="MucBP" evidence="6">
    <location>
        <begin position="762"/>
        <end position="821"/>
    </location>
</feature>
<dbReference type="Pfam" id="PF09479">
    <property type="entry name" value="Flg_new"/>
    <property type="match status" value="3"/>
</dbReference>
<dbReference type="Gene3D" id="2.60.40.4270">
    <property type="entry name" value="Listeria-Bacteroides repeat domain"/>
    <property type="match status" value="4"/>
</dbReference>
<dbReference type="AlphaFoldDB" id="A0A3E3E1C6"/>
<reference evidence="8 9" key="1">
    <citation type="submission" date="2018-08" db="EMBL/GenBank/DDBJ databases">
        <title>A genome reference for cultivated species of the human gut microbiota.</title>
        <authorList>
            <person name="Zou Y."/>
            <person name="Xue W."/>
            <person name="Luo G."/>
        </authorList>
    </citation>
    <scope>NUCLEOTIDE SEQUENCE [LARGE SCALE GENOMIC DNA]</scope>
    <source>
        <strain evidence="8 9">AM25-6</strain>
    </source>
</reference>
<dbReference type="InterPro" id="IPR042229">
    <property type="entry name" value="Listeria/Bacterioides_rpt_sf"/>
</dbReference>
<keyword evidence="5" id="KW-0732">Signal</keyword>
<dbReference type="GO" id="GO:0030313">
    <property type="term" value="C:cell envelope"/>
    <property type="evidence" value="ECO:0007669"/>
    <property type="project" value="UniProtKB-SubCell"/>
</dbReference>
<dbReference type="RefSeq" id="WP_117531575.1">
    <property type="nucleotide sequence ID" value="NZ_QUSM01000002.1"/>
</dbReference>
<evidence type="ECO:0008006" key="10">
    <source>
        <dbReference type="Google" id="ProtNLM"/>
    </source>
</evidence>
<evidence type="ECO:0000313" key="8">
    <source>
        <dbReference type="EMBL" id="RGD75350.1"/>
    </source>
</evidence>
<keyword evidence="2" id="KW-0677">Repeat</keyword>
<evidence type="ECO:0000256" key="2">
    <source>
        <dbReference type="ARBA" id="ARBA00022737"/>
    </source>
</evidence>
<dbReference type="Proteomes" id="UP000261212">
    <property type="component" value="Unassembled WGS sequence"/>
</dbReference>
<dbReference type="InterPro" id="IPR044060">
    <property type="entry name" value="Bacterial_rp_domain"/>
</dbReference>
<dbReference type="Pfam" id="PF18998">
    <property type="entry name" value="Flg_new_2"/>
    <property type="match status" value="2"/>
</dbReference>
<proteinExistence type="predicted"/>
<feature type="signal peptide" evidence="5">
    <location>
        <begin position="1"/>
        <end position="27"/>
    </location>
</feature>
<feature type="domain" description="MucBP" evidence="6">
    <location>
        <begin position="895"/>
        <end position="952"/>
    </location>
</feature>
<dbReference type="EMBL" id="QUSM01000002">
    <property type="protein sequence ID" value="RGD75350.1"/>
    <property type="molecule type" value="Genomic_DNA"/>
</dbReference>
<keyword evidence="4" id="KW-1133">Transmembrane helix</keyword>
<name>A0A3E3E1C6_9FIRM</name>
<dbReference type="NCBIfam" id="TIGR02543">
    <property type="entry name" value="List_Bact_rpt"/>
    <property type="match status" value="1"/>
</dbReference>
<gene>
    <name evidence="8" type="ORF">DW687_03220</name>
</gene>
<feature type="region of interest" description="Disordered" evidence="3">
    <location>
        <begin position="958"/>
        <end position="1005"/>
    </location>
</feature>
<keyword evidence="4" id="KW-0812">Transmembrane</keyword>
<evidence type="ECO:0000256" key="1">
    <source>
        <dbReference type="ARBA" id="ARBA00004196"/>
    </source>
</evidence>
<feature type="transmembrane region" description="Helical" evidence="4">
    <location>
        <begin position="1092"/>
        <end position="1112"/>
    </location>
</feature>
<dbReference type="Pfam" id="PF06458">
    <property type="entry name" value="MucBP"/>
    <property type="match status" value="4"/>
</dbReference>
<feature type="domain" description="Bacterial repeat" evidence="7">
    <location>
        <begin position="638"/>
        <end position="678"/>
    </location>
</feature>
<comment type="caution">
    <text evidence="8">The sequence shown here is derived from an EMBL/GenBank/DDBJ whole genome shotgun (WGS) entry which is preliminary data.</text>
</comment>
<sequence>MKKLKRILSLLLISLMILGTIPANVFAKEIESKNDKTVSISYEKGWDEGVTGEVPETHKYNVGETISIRTGTLKRLNYKFAGWKYSNSSTNWTEKVVKAGSDFVVPDVDTVFRPVWEKEPYKIKIAYHYENDKVANEVTYKPSDHVVESDTTPFNVDVYNNHKAVRSGYTFAGWFVNSKDGRDYEKSEGIPNGDGRYYENRAEAVINPWVIEMNNGVLDLYAGWIKDGKNTEDVNKPDEEKKDYTLEYWTNNGNGMFTKTTQKEGNVNIINKVPKAKVGFEFKEWNTKSNGSGLSYKPGDNYELKENSKLYAIWQSSGAANFYVLKNTANVPGSASPDKPSNYKYVGAGKINKSISNSIYDNTSENGVDRDGNLVQIPSMEAQKKALIAAGYSEKDIDNGKISIRWYVIKYDGTDGWHVDGVAYDTTTYHKVVFINEYDNSLKDNKFEGYDHVVKSYPKVEDNTGVDKPEVNPYEEGYEFDGWYYKDGIKLQDHELKWVNKDIVVYAKFKKIKSKYVIKYIDVDTKKEIKNKETLTAEYGSTLNVNAKDKGVIKGYTLVENNSDYPIVINEILKNDGSDKNAKVITFAYKANEHAVSYDANPPYEGAVVNNEDKLPETTSYKYNTSVEVSDSKGIEVKGYTFDGWTVKGLENITDIDVNAKFTMPDNNVTLLAKWKVNQYSVKYDANVPNGGILEGMITEDKKYDFNSEVEVNGGNISVKGYTLQGYYDKYNNRYSDGTHFNMPAEDITLTAEWKANDYPYVVHYVDTEGNKLDKDKNENEKYGETVTENAIDIKGYHIQGNDHQSITMDIENNEITFVYEKNSYDYIVHYVDIDGNKLVDDKKGNAEYKDKVVEKALDIKGYSVQGSDEQKIDIDVENNEITFVYNKNIYEYRVYYVDRNNNRLYNDKIMKAAYGDKVSEKAVNINGYKLVSSNTQSIVMDTENNIIVFVYDKEEENNPVIPTPTNPTRPTTPQSTPPATTGTGTTTVNGGGAPAANAPTTNNPATTINVAVTPLDNGGTVDIPDEKVPLAEGGASWALINLLCTIFSLISGLVLLIFARKKKEEYYAEEYYETEYADADEYLEEKKKRRLLTKILAAVDGIIALIVFILTEDMSLPMALIDKWTIFMVVFALISGVTLVMGYKNAKEEAEEETAEA</sequence>
<feature type="domain" description="MucBP" evidence="6">
    <location>
        <begin position="518"/>
        <end position="563"/>
    </location>
</feature>
<evidence type="ECO:0000256" key="4">
    <source>
        <dbReference type="SAM" id="Phobius"/>
    </source>
</evidence>
<evidence type="ECO:0000256" key="5">
    <source>
        <dbReference type="SAM" id="SignalP"/>
    </source>
</evidence>